<dbReference type="EMBL" id="CP000860">
    <property type="protein sequence ID" value="ACA59465.1"/>
    <property type="molecule type" value="Genomic_DNA"/>
</dbReference>
<dbReference type="AlphaFoldDB" id="B1I3G1"/>
<reference evidence="11" key="1">
    <citation type="submission" date="2007-10" db="EMBL/GenBank/DDBJ databases">
        <title>Complete sequence of chromosome of Desulforudis audaxviator MP104C.</title>
        <authorList>
            <person name="Copeland A."/>
            <person name="Lucas S."/>
            <person name="Lapidus A."/>
            <person name="Barry K."/>
            <person name="Glavina del Rio T."/>
            <person name="Dalin E."/>
            <person name="Tice H."/>
            <person name="Bruce D."/>
            <person name="Pitluck S."/>
            <person name="Lowry S.R."/>
            <person name="Larimer F."/>
            <person name="Land M.L."/>
            <person name="Hauser L."/>
            <person name="Kyrpides N."/>
            <person name="Ivanova N.N."/>
            <person name="Richardson P."/>
        </authorList>
    </citation>
    <scope>NUCLEOTIDE SEQUENCE [LARGE SCALE GENOMIC DNA]</scope>
    <source>
        <strain evidence="11">MP104C</strain>
    </source>
</reference>
<dbReference type="Gene3D" id="1.20.81.30">
    <property type="entry name" value="Type II secretion system (T2SS), domain F"/>
    <property type="match status" value="2"/>
</dbReference>
<dbReference type="HOGENOM" id="CLU_035032_2_1_9"/>
<comment type="subcellular location">
    <subcellularLocation>
        <location evidence="1">Cell inner membrane</location>
        <topology evidence="1">Multi-pass membrane protein</topology>
    </subcellularLocation>
</comment>
<dbReference type="OrthoDB" id="9805682at2"/>
<accession>B1I3G1</accession>
<proteinExistence type="inferred from homology"/>
<gene>
    <name evidence="10" type="ordered locus">Daud_0952</name>
</gene>
<dbReference type="InterPro" id="IPR003004">
    <property type="entry name" value="GspF/PilC"/>
</dbReference>
<evidence type="ECO:0000256" key="5">
    <source>
        <dbReference type="ARBA" id="ARBA00022692"/>
    </source>
</evidence>
<reference evidence="10 11" key="2">
    <citation type="journal article" date="2008" name="Science">
        <title>Environmental genomics reveals a single-species ecosystem deep within Earth.</title>
        <authorList>
            <person name="Chivian D."/>
            <person name="Brodie E.L."/>
            <person name="Alm E.J."/>
            <person name="Culley D.E."/>
            <person name="Dehal P.S."/>
            <person name="Desantis T.Z."/>
            <person name="Gihring T.M."/>
            <person name="Lapidus A."/>
            <person name="Lin L.H."/>
            <person name="Lowry S.R."/>
            <person name="Moser D.P."/>
            <person name="Richardson P.M."/>
            <person name="Southam G."/>
            <person name="Wanger G."/>
            <person name="Pratt L.M."/>
            <person name="Andersen G.L."/>
            <person name="Hazen T.C."/>
            <person name="Brockman F.J."/>
            <person name="Arkin A.P."/>
            <person name="Onstott T.C."/>
        </authorList>
    </citation>
    <scope>NUCLEOTIDE SEQUENCE [LARGE SCALE GENOMIC DNA]</scope>
    <source>
        <strain evidence="10 11">MP104C</strain>
    </source>
</reference>
<feature type="transmembrane region" description="Helical" evidence="8">
    <location>
        <begin position="217"/>
        <end position="239"/>
    </location>
</feature>
<evidence type="ECO:0000313" key="10">
    <source>
        <dbReference type="EMBL" id="ACA59465.1"/>
    </source>
</evidence>
<dbReference type="Proteomes" id="UP000008544">
    <property type="component" value="Chromosome"/>
</dbReference>
<keyword evidence="7 8" id="KW-0472">Membrane</keyword>
<dbReference type="eggNOG" id="COG1459">
    <property type="taxonomic scope" value="Bacteria"/>
</dbReference>
<evidence type="ECO:0000259" key="9">
    <source>
        <dbReference type="Pfam" id="PF00482"/>
    </source>
</evidence>
<dbReference type="PANTHER" id="PTHR30012">
    <property type="entry name" value="GENERAL SECRETION PATHWAY PROTEIN"/>
    <property type="match status" value="1"/>
</dbReference>
<keyword evidence="11" id="KW-1185">Reference proteome</keyword>
<dbReference type="InterPro" id="IPR018076">
    <property type="entry name" value="T2SS_GspF_dom"/>
</dbReference>
<feature type="domain" description="Type II secretion system protein GspF" evidence="9">
    <location>
        <begin position="270"/>
        <end position="392"/>
    </location>
</feature>
<keyword evidence="4" id="KW-0997">Cell inner membrane</keyword>
<evidence type="ECO:0000256" key="2">
    <source>
        <dbReference type="ARBA" id="ARBA00005745"/>
    </source>
</evidence>
<dbReference type="RefSeq" id="WP_012302051.1">
    <property type="nucleotide sequence ID" value="NC_010424.1"/>
</dbReference>
<dbReference type="FunFam" id="1.20.81.30:FF:000001">
    <property type="entry name" value="Type II secretion system protein F"/>
    <property type="match status" value="2"/>
</dbReference>
<protein>
    <submittedName>
        <fullName evidence="10">Type II secretion system protein</fullName>
    </submittedName>
</protein>
<name>B1I3G1_DESAP</name>
<evidence type="ECO:0000313" key="11">
    <source>
        <dbReference type="Proteomes" id="UP000008544"/>
    </source>
</evidence>
<organism evidence="10 11">
    <name type="scientific">Desulforudis audaxviator (strain MP104C)</name>
    <dbReference type="NCBI Taxonomy" id="477974"/>
    <lineage>
        <taxon>Bacteria</taxon>
        <taxon>Bacillati</taxon>
        <taxon>Bacillota</taxon>
        <taxon>Clostridia</taxon>
        <taxon>Thermoanaerobacterales</taxon>
        <taxon>Candidatus Desulforudaceae</taxon>
        <taxon>Candidatus Desulforudis</taxon>
    </lineage>
</organism>
<evidence type="ECO:0000256" key="4">
    <source>
        <dbReference type="ARBA" id="ARBA00022519"/>
    </source>
</evidence>
<keyword evidence="6 8" id="KW-1133">Transmembrane helix</keyword>
<dbReference type="Pfam" id="PF00482">
    <property type="entry name" value="T2SSF"/>
    <property type="match status" value="2"/>
</dbReference>
<evidence type="ECO:0000256" key="7">
    <source>
        <dbReference type="ARBA" id="ARBA00023136"/>
    </source>
</evidence>
<sequence length="402" mass="43830">MRLYTYEAVNKSGHLITGQLEAEQEWMVVERLRQMGFWVVEVKAVRPSAVRGAVFRSRKVGLGDLTLFSRQLTSMLDAGIPLTRALFTLSKQIANPTLRNAVSDVARNVEGGQSFSDALSAHPGIFSTLFVSMTRAGEVGGFLSEALSRLSTQLEQEKSIRDHVRSASFYPIAVLGFAGVVVLAMLYFLVPVFMQFFPEGMVLPLPTRVVVVLSNSLHQWWFIWAITVAALVLGFRYYLRSPAGSRAWDRLKYRLPVFGSLFHRAVMARFARTLATLLTGGIPILQALEASGPASGSQKVAEAVHGIIEQIQEGKNLAGPMGDSGIFPPMMVDMVAVGEESGTLPDLLGRIAAFYEEEVATMAKGLTALLEPLMLVVIGIIIAVVVISLYLPIFTAVISGVR</sequence>
<evidence type="ECO:0000256" key="6">
    <source>
        <dbReference type="ARBA" id="ARBA00022989"/>
    </source>
</evidence>
<evidence type="ECO:0000256" key="3">
    <source>
        <dbReference type="ARBA" id="ARBA00022475"/>
    </source>
</evidence>
<feature type="domain" description="Type II secretion system protein GspF" evidence="9">
    <location>
        <begin position="68"/>
        <end position="191"/>
    </location>
</feature>
<evidence type="ECO:0000256" key="1">
    <source>
        <dbReference type="ARBA" id="ARBA00004429"/>
    </source>
</evidence>
<feature type="transmembrane region" description="Helical" evidence="8">
    <location>
        <begin position="373"/>
        <end position="398"/>
    </location>
</feature>
<dbReference type="KEGG" id="dau:Daud_0952"/>
<dbReference type="PANTHER" id="PTHR30012:SF0">
    <property type="entry name" value="TYPE II SECRETION SYSTEM PROTEIN F-RELATED"/>
    <property type="match status" value="1"/>
</dbReference>
<dbReference type="PRINTS" id="PR00812">
    <property type="entry name" value="BCTERIALGSPF"/>
</dbReference>
<keyword evidence="3" id="KW-1003">Cell membrane</keyword>
<comment type="similarity">
    <text evidence="2">Belongs to the GSP F family.</text>
</comment>
<dbReference type="STRING" id="477974.Daud_0952"/>
<dbReference type="GO" id="GO:0005886">
    <property type="term" value="C:plasma membrane"/>
    <property type="evidence" value="ECO:0007669"/>
    <property type="project" value="UniProtKB-SubCell"/>
</dbReference>
<dbReference type="InterPro" id="IPR042094">
    <property type="entry name" value="T2SS_GspF_sf"/>
</dbReference>
<keyword evidence="5 8" id="KW-0812">Transmembrane</keyword>
<feature type="transmembrane region" description="Helical" evidence="8">
    <location>
        <begin position="169"/>
        <end position="197"/>
    </location>
</feature>
<evidence type="ECO:0000256" key="8">
    <source>
        <dbReference type="SAM" id="Phobius"/>
    </source>
</evidence>